<feature type="domain" description="DAGKc" evidence="1">
    <location>
        <begin position="1"/>
        <end position="127"/>
    </location>
</feature>
<dbReference type="InterPro" id="IPR001206">
    <property type="entry name" value="Diacylglycerol_kinase_cat_dom"/>
</dbReference>
<dbReference type="AlphaFoldDB" id="A0A9E8ZAS6"/>
<evidence type="ECO:0000313" key="3">
    <source>
        <dbReference type="Proteomes" id="UP001163152"/>
    </source>
</evidence>
<dbReference type="Proteomes" id="UP001163152">
    <property type="component" value="Chromosome"/>
</dbReference>
<dbReference type="GO" id="GO:0008654">
    <property type="term" value="P:phospholipid biosynthetic process"/>
    <property type="evidence" value="ECO:0007669"/>
    <property type="project" value="InterPro"/>
</dbReference>
<dbReference type="EC" id="2.7.1.-" evidence="2"/>
<keyword evidence="2" id="KW-0418">Kinase</keyword>
<dbReference type="Gene3D" id="3.40.50.10330">
    <property type="entry name" value="Probable inorganic polyphosphate/atp-NAD kinase, domain 1"/>
    <property type="match status" value="1"/>
</dbReference>
<dbReference type="PANTHER" id="PTHR30492">
    <property type="entry name" value="METHYLGLYOXAL SYNTHASE"/>
    <property type="match status" value="1"/>
</dbReference>
<dbReference type="GO" id="GO:0005829">
    <property type="term" value="C:cytosol"/>
    <property type="evidence" value="ECO:0007669"/>
    <property type="project" value="TreeGrafter"/>
</dbReference>
<dbReference type="Pfam" id="PF00781">
    <property type="entry name" value="DAGK_cat"/>
    <property type="match status" value="1"/>
</dbReference>
<organism evidence="2 3">
    <name type="scientific">Thermocoleostomius sinensis A174</name>
    <dbReference type="NCBI Taxonomy" id="2016057"/>
    <lineage>
        <taxon>Bacteria</taxon>
        <taxon>Bacillati</taxon>
        <taxon>Cyanobacteriota</taxon>
        <taxon>Cyanophyceae</taxon>
        <taxon>Oculatellales</taxon>
        <taxon>Oculatellaceae</taxon>
        <taxon>Thermocoleostomius</taxon>
    </lineage>
</organism>
<dbReference type="Gene3D" id="2.60.200.40">
    <property type="match status" value="1"/>
</dbReference>
<dbReference type="GO" id="GO:0016301">
    <property type="term" value="F:kinase activity"/>
    <property type="evidence" value="ECO:0007669"/>
    <property type="project" value="UniProtKB-KW"/>
</dbReference>
<dbReference type="GO" id="GO:0005524">
    <property type="term" value="F:ATP binding"/>
    <property type="evidence" value="ECO:0007669"/>
    <property type="project" value="InterPro"/>
</dbReference>
<dbReference type="EMBL" id="CP113797">
    <property type="protein sequence ID" value="WAL59713.1"/>
    <property type="molecule type" value="Genomic_DNA"/>
</dbReference>
<proteinExistence type="predicted"/>
<dbReference type="KEGG" id="tsin:OXH18_21455"/>
<dbReference type="InterPro" id="IPR045540">
    <property type="entry name" value="YegS/DAGK_C"/>
</dbReference>
<dbReference type="Pfam" id="PF19279">
    <property type="entry name" value="YegS_C"/>
    <property type="match status" value="1"/>
</dbReference>
<sequence length="290" mass="31843">MKQRALFLINPHSRRGQSTRHAAKQALEQLGLELVETDFDTPEQFPEIICQHRHQVDLVIVGGGDGSVNGAIEGLLETQLPMGVIPLGTANNLARCLKLPMTISEACQVIAAGQYKAIDLGWVNGEYFLNVAGIGLSTQINQAVAAEFKRRWGVLAYAVTAFKLMTKQRRFSAEIRCNEESISVRTYQITVCNGRHYGSGLTVAADATIDDRRLDLCSLEIQNWWQALFLVPALSQGNYATGQGIRILQGETIEIITPVPHPIDTDGEITTQTPATFRVIPQAISVFVQS</sequence>
<name>A0A9E8ZAS6_9CYAN</name>
<dbReference type="InterPro" id="IPR017438">
    <property type="entry name" value="ATP-NAD_kinase_N"/>
</dbReference>
<dbReference type="PROSITE" id="PS50146">
    <property type="entry name" value="DAGK"/>
    <property type="match status" value="1"/>
</dbReference>
<dbReference type="GO" id="GO:0008929">
    <property type="term" value="F:methylglyoxal synthase activity"/>
    <property type="evidence" value="ECO:0007669"/>
    <property type="project" value="InterPro"/>
</dbReference>
<dbReference type="NCBIfam" id="TIGR00147">
    <property type="entry name" value="YegS/Rv2252/BmrU family lipid kinase"/>
    <property type="match status" value="1"/>
</dbReference>
<dbReference type="InterPro" id="IPR004363">
    <property type="entry name" value="Methylgl_synth"/>
</dbReference>
<keyword evidence="3" id="KW-1185">Reference proteome</keyword>
<dbReference type="RefSeq" id="WP_268609507.1">
    <property type="nucleotide sequence ID" value="NZ_CP113797.1"/>
</dbReference>
<dbReference type="PANTHER" id="PTHR30492:SF0">
    <property type="entry name" value="METHYLGLYOXAL SYNTHASE"/>
    <property type="match status" value="1"/>
</dbReference>
<reference evidence="2" key="1">
    <citation type="submission" date="2022-12" db="EMBL/GenBank/DDBJ databases">
        <title>Polyphasic identification of a Novel Hot-Spring Cyanobacterium Ocullathermofonsia sinensis gen nov. sp. nov. and Genomic Insights on its Adaptations to the Thermal Habitat.</title>
        <authorList>
            <person name="Daroch M."/>
            <person name="Tang J."/>
            <person name="Jiang Y."/>
        </authorList>
    </citation>
    <scope>NUCLEOTIDE SEQUENCE</scope>
    <source>
        <strain evidence="2">PKUAC-SCTA174</strain>
    </source>
</reference>
<keyword evidence="2" id="KW-0808">Transferase</keyword>
<dbReference type="NCBIfam" id="NF009604">
    <property type="entry name" value="PRK13057.1"/>
    <property type="match status" value="1"/>
</dbReference>
<evidence type="ECO:0000313" key="2">
    <source>
        <dbReference type="EMBL" id="WAL59713.1"/>
    </source>
</evidence>
<dbReference type="InterPro" id="IPR016064">
    <property type="entry name" value="NAD/diacylglycerol_kinase_sf"/>
</dbReference>
<evidence type="ECO:0000259" key="1">
    <source>
        <dbReference type="PROSITE" id="PS50146"/>
    </source>
</evidence>
<gene>
    <name evidence="2" type="ORF">OXH18_21455</name>
</gene>
<dbReference type="SMART" id="SM00046">
    <property type="entry name" value="DAGKc"/>
    <property type="match status" value="1"/>
</dbReference>
<dbReference type="GO" id="GO:0019242">
    <property type="term" value="P:methylglyoxal biosynthetic process"/>
    <property type="evidence" value="ECO:0007669"/>
    <property type="project" value="InterPro"/>
</dbReference>
<protein>
    <submittedName>
        <fullName evidence="2">Lipid kinase</fullName>
        <ecNumber evidence="2">2.7.1.-</ecNumber>
    </submittedName>
</protein>
<dbReference type="SUPFAM" id="SSF111331">
    <property type="entry name" value="NAD kinase/diacylglycerol kinase-like"/>
    <property type="match status" value="1"/>
</dbReference>
<accession>A0A9E8ZAS6</accession>
<dbReference type="InterPro" id="IPR005218">
    <property type="entry name" value="Diacylglycerol/lipid_kinase"/>
</dbReference>